<name>A0ACC3TGY6_9ASCO</name>
<organism evidence="1 2">
    <name type="scientific">Lipomyces orientalis</name>
    <dbReference type="NCBI Taxonomy" id="1233043"/>
    <lineage>
        <taxon>Eukaryota</taxon>
        <taxon>Fungi</taxon>
        <taxon>Dikarya</taxon>
        <taxon>Ascomycota</taxon>
        <taxon>Saccharomycotina</taxon>
        <taxon>Lipomycetes</taxon>
        <taxon>Lipomycetales</taxon>
        <taxon>Lipomycetaceae</taxon>
        <taxon>Lipomyces</taxon>
    </lineage>
</organism>
<evidence type="ECO:0000313" key="1">
    <source>
        <dbReference type="EMBL" id="KAK9320414.1"/>
    </source>
</evidence>
<keyword evidence="2" id="KW-1185">Reference proteome</keyword>
<dbReference type="Proteomes" id="UP001489719">
    <property type="component" value="Unassembled WGS sequence"/>
</dbReference>
<accession>A0ACC3TGY6</accession>
<dbReference type="EMBL" id="MU970129">
    <property type="protein sequence ID" value="KAK9320414.1"/>
    <property type="molecule type" value="Genomic_DNA"/>
</dbReference>
<gene>
    <name evidence="1" type="ORF">V1517DRAFT_329359</name>
</gene>
<comment type="caution">
    <text evidence="1">The sequence shown here is derived from an EMBL/GenBank/DDBJ whole genome shotgun (WGS) entry which is preliminary data.</text>
</comment>
<protein>
    <submittedName>
        <fullName evidence="1">Uncharacterized protein</fullName>
    </submittedName>
</protein>
<sequence>MSNRPTNAAPRRPLQAPDAFMLQCPDEILSMILSYFTINDLVTARAVCARLSGVSTLNRHWKHQILNLWRTRSSMAFIWKGNLIDDLAFDLLPTGWFRAHVAVCKVVKVPWFRKKNDLIGYKWHSYVRRVGSNDLSSASGRGSRNKDDENRDQWTATWTFLDDGTALPLQGLSFYSSQWSVDNECTSVWVSANPPLMSGREWMSWKRMLFTWSTYFLATEPLFFRSIVKVHETIMQEIYTDEELEGLPQYFIPGERLAKHEEEAQADFDKSLAAA</sequence>
<evidence type="ECO:0000313" key="2">
    <source>
        <dbReference type="Proteomes" id="UP001489719"/>
    </source>
</evidence>
<reference evidence="2" key="1">
    <citation type="journal article" date="2024" name="Front. Bioeng. Biotechnol.">
        <title>Genome-scale model development and genomic sequencing of the oleaginous clade Lipomyces.</title>
        <authorList>
            <person name="Czajka J.J."/>
            <person name="Han Y."/>
            <person name="Kim J."/>
            <person name="Mondo S.J."/>
            <person name="Hofstad B.A."/>
            <person name="Robles A."/>
            <person name="Haridas S."/>
            <person name="Riley R."/>
            <person name="LaButti K."/>
            <person name="Pangilinan J."/>
            <person name="Andreopoulos W."/>
            <person name="Lipzen A."/>
            <person name="Yan J."/>
            <person name="Wang M."/>
            <person name="Ng V."/>
            <person name="Grigoriev I.V."/>
            <person name="Spatafora J.W."/>
            <person name="Magnuson J.K."/>
            <person name="Baker S.E."/>
            <person name="Pomraning K.R."/>
        </authorList>
    </citation>
    <scope>NUCLEOTIDE SEQUENCE [LARGE SCALE GENOMIC DNA]</scope>
    <source>
        <strain evidence="2">CBS 10300</strain>
    </source>
</reference>
<proteinExistence type="predicted"/>